<reference evidence="2" key="1">
    <citation type="journal article" date="2020" name="Phytopathology">
        <title>Genome Sequence Resources of Colletotrichum truncatum, C. plurivorum, C. musicola, and C. sojae: Four Species Pathogenic to Soybean (Glycine max).</title>
        <authorList>
            <person name="Rogerio F."/>
            <person name="Boufleur T.R."/>
            <person name="Ciampi-Guillardi M."/>
            <person name="Sukno S.A."/>
            <person name="Thon M.R."/>
            <person name="Massola Junior N.S."/>
            <person name="Baroncelli R."/>
        </authorList>
    </citation>
    <scope>NUCLEOTIDE SEQUENCE</scope>
    <source>
        <strain evidence="2">LFN00145</strain>
    </source>
</reference>
<keyword evidence="1" id="KW-1133">Transmembrane helix</keyword>
<feature type="transmembrane region" description="Helical" evidence="1">
    <location>
        <begin position="179"/>
        <end position="199"/>
    </location>
</feature>
<keyword evidence="3" id="KW-1185">Reference proteome</keyword>
<comment type="caution">
    <text evidence="2">The sequence shown here is derived from an EMBL/GenBank/DDBJ whole genome shotgun (WGS) entry which is preliminary data.</text>
</comment>
<gene>
    <name evidence="2" type="ORF">CPLU01_09784</name>
</gene>
<evidence type="ECO:0000256" key="1">
    <source>
        <dbReference type="SAM" id="Phobius"/>
    </source>
</evidence>
<accession>A0A8H6K851</accession>
<keyword evidence="1" id="KW-0812">Transmembrane</keyword>
<dbReference type="EMBL" id="WIGO01000158">
    <property type="protein sequence ID" value="KAF6826245.1"/>
    <property type="molecule type" value="Genomic_DNA"/>
</dbReference>
<dbReference type="AlphaFoldDB" id="A0A8H6K851"/>
<evidence type="ECO:0000313" key="3">
    <source>
        <dbReference type="Proteomes" id="UP000654918"/>
    </source>
</evidence>
<feature type="transmembrane region" description="Helical" evidence="1">
    <location>
        <begin position="152"/>
        <end position="173"/>
    </location>
</feature>
<dbReference type="Proteomes" id="UP000654918">
    <property type="component" value="Unassembled WGS sequence"/>
</dbReference>
<proteinExistence type="predicted"/>
<keyword evidence="1" id="KW-0472">Membrane</keyword>
<organism evidence="2 3">
    <name type="scientific">Colletotrichum plurivorum</name>
    <dbReference type="NCBI Taxonomy" id="2175906"/>
    <lineage>
        <taxon>Eukaryota</taxon>
        <taxon>Fungi</taxon>
        <taxon>Dikarya</taxon>
        <taxon>Ascomycota</taxon>
        <taxon>Pezizomycotina</taxon>
        <taxon>Sordariomycetes</taxon>
        <taxon>Hypocreomycetidae</taxon>
        <taxon>Glomerellales</taxon>
        <taxon>Glomerellaceae</taxon>
        <taxon>Colletotrichum</taxon>
        <taxon>Colletotrichum orchidearum species complex</taxon>
    </lineage>
</organism>
<name>A0A8H6K851_9PEZI</name>
<protein>
    <submittedName>
        <fullName evidence="2">Uncharacterized protein</fullName>
    </submittedName>
</protein>
<evidence type="ECO:0000313" key="2">
    <source>
        <dbReference type="EMBL" id="KAF6826245.1"/>
    </source>
</evidence>
<sequence length="211" mass="22928">MARPADVKGTIARLRAEAESYGDVPRHGPDEDDESHCYYDPAAAKVQHRPCCLWWDPDLDCADRSSCGIEEQLHRLGQIERLEAAPLWSMALEHPRLAAGSSLLARDAVYSSWAFHYDLQRHRKRGYGDGVAEMEFRGYRVVWPEDGAEIAAAARCCAAAAGLLAVVLGARAVHGEWGTAYAAGAFYVALAGVVSTWIGRSGGLGKMGRNV</sequence>